<dbReference type="AlphaFoldDB" id="A0A9J6QYQ5"/>
<evidence type="ECO:0008006" key="4">
    <source>
        <dbReference type="Google" id="ProtNLM"/>
    </source>
</evidence>
<feature type="transmembrane region" description="Helical" evidence="1">
    <location>
        <begin position="134"/>
        <end position="151"/>
    </location>
</feature>
<keyword evidence="1" id="KW-0472">Membrane</keyword>
<keyword evidence="1" id="KW-0812">Transmembrane</keyword>
<reference evidence="2" key="1">
    <citation type="submission" date="2022-09" db="EMBL/GenBank/DDBJ databases">
        <title>Culturomic study of gut microbiota in children with autism spectrum disorder.</title>
        <authorList>
            <person name="Efimov B.A."/>
            <person name="Chaplin A.V."/>
            <person name="Sokolova S.R."/>
            <person name="Pikina A.P."/>
            <person name="Korzhanova M."/>
            <person name="Belova V."/>
            <person name="Korostin D."/>
        </authorList>
    </citation>
    <scope>NUCLEOTIDE SEQUENCE</scope>
    <source>
        <strain evidence="2">ASD5510</strain>
    </source>
</reference>
<proteinExistence type="predicted"/>
<keyword evidence="1" id="KW-1133">Transmembrane helix</keyword>
<feature type="transmembrane region" description="Helical" evidence="1">
    <location>
        <begin position="34"/>
        <end position="54"/>
    </location>
</feature>
<evidence type="ECO:0000256" key="1">
    <source>
        <dbReference type="SAM" id="Phobius"/>
    </source>
</evidence>
<accession>A0A9J6QYQ5</accession>
<protein>
    <recommendedName>
        <fullName evidence="4">Isoprenylcysteine carboxyl methyltransferase</fullName>
    </recommendedName>
</protein>
<dbReference type="EMBL" id="JAOSHN010000011">
    <property type="protein sequence ID" value="MCU7380581.1"/>
    <property type="molecule type" value="Genomic_DNA"/>
</dbReference>
<gene>
    <name evidence="2" type="ORF">OBO34_19910</name>
</gene>
<evidence type="ECO:0000313" key="2">
    <source>
        <dbReference type="EMBL" id="MCU7380581.1"/>
    </source>
</evidence>
<name>A0A9J6QYQ5_9FIRM</name>
<evidence type="ECO:0000313" key="3">
    <source>
        <dbReference type="Proteomes" id="UP001065549"/>
    </source>
</evidence>
<feature type="transmembrane region" description="Helical" evidence="1">
    <location>
        <begin position="106"/>
        <end position="128"/>
    </location>
</feature>
<dbReference type="Proteomes" id="UP001065549">
    <property type="component" value="Unassembled WGS sequence"/>
</dbReference>
<feature type="transmembrane region" description="Helical" evidence="1">
    <location>
        <begin position="66"/>
        <end position="86"/>
    </location>
</feature>
<organism evidence="2 3">
    <name type="scientific">Hominibacterium faecale</name>
    <dbReference type="NCBI Taxonomy" id="2839743"/>
    <lineage>
        <taxon>Bacteria</taxon>
        <taxon>Bacillati</taxon>
        <taxon>Bacillota</taxon>
        <taxon>Clostridia</taxon>
        <taxon>Peptostreptococcales</taxon>
        <taxon>Anaerovoracaceae</taxon>
        <taxon>Hominibacterium</taxon>
    </lineage>
</organism>
<comment type="caution">
    <text evidence="2">The sequence shown here is derived from an EMBL/GenBank/DDBJ whole genome shotgun (WGS) entry which is preliminary data.</text>
</comment>
<dbReference type="Gene3D" id="1.20.120.1630">
    <property type="match status" value="1"/>
</dbReference>
<sequence>MSGACIITGLGAFVLFVIYDLNSVRFQKKLIKPAFFVGFVLLIIATAMMFAAGWSEEVSGRVRQVVLLALAAVFLALLVYTLFFALPFQPTYIRENSRPKVYSEGVYALCRHPGVLWFIGMYACFALAMPTAPMIRGSVVFSVCNVLYVIMQDMWTFPKYFGDYSSYKEEVPFLIPTVKSGKRCFNTIAAGKKHV</sequence>
<dbReference type="RefSeq" id="WP_148396692.1">
    <property type="nucleotide sequence ID" value="NZ_JAJAGH010000003.1"/>
</dbReference>
<keyword evidence="3" id="KW-1185">Reference proteome</keyword>
<feature type="transmembrane region" description="Helical" evidence="1">
    <location>
        <begin position="6"/>
        <end position="22"/>
    </location>
</feature>